<gene>
    <name evidence="1" type="ORF">GCM10012278_38820</name>
</gene>
<comment type="caution">
    <text evidence="1">The sequence shown here is derived from an EMBL/GenBank/DDBJ whole genome shotgun (WGS) entry which is preliminary data.</text>
</comment>
<dbReference type="EMBL" id="BMNK01000006">
    <property type="protein sequence ID" value="GGP08172.1"/>
    <property type="molecule type" value="Genomic_DNA"/>
</dbReference>
<name>A0A918A8D4_9ACTN</name>
<sequence>MGIERETLRLLSELLPGLADRLPHGLPDVASLDDRLGYALACLDKGLSWS</sequence>
<reference evidence="1" key="1">
    <citation type="journal article" date="2014" name="Int. J. Syst. Evol. Microbiol.">
        <title>Complete genome sequence of Corynebacterium casei LMG S-19264T (=DSM 44701T), isolated from a smear-ripened cheese.</title>
        <authorList>
            <consortium name="US DOE Joint Genome Institute (JGI-PGF)"/>
            <person name="Walter F."/>
            <person name="Albersmeier A."/>
            <person name="Kalinowski J."/>
            <person name="Ruckert C."/>
        </authorList>
    </citation>
    <scope>NUCLEOTIDE SEQUENCE</scope>
    <source>
        <strain evidence="1">CGMCC 4.7430</strain>
    </source>
</reference>
<evidence type="ECO:0000313" key="1">
    <source>
        <dbReference type="EMBL" id="GGP08172.1"/>
    </source>
</evidence>
<dbReference type="Proteomes" id="UP000660745">
    <property type="component" value="Unassembled WGS sequence"/>
</dbReference>
<organism evidence="1 2">
    <name type="scientific">Nonomuraea glycinis</name>
    <dbReference type="NCBI Taxonomy" id="2047744"/>
    <lineage>
        <taxon>Bacteria</taxon>
        <taxon>Bacillati</taxon>
        <taxon>Actinomycetota</taxon>
        <taxon>Actinomycetes</taxon>
        <taxon>Streptosporangiales</taxon>
        <taxon>Streptosporangiaceae</taxon>
        <taxon>Nonomuraea</taxon>
    </lineage>
</organism>
<proteinExistence type="predicted"/>
<protein>
    <submittedName>
        <fullName evidence="1">Uncharacterized protein</fullName>
    </submittedName>
</protein>
<keyword evidence="2" id="KW-1185">Reference proteome</keyword>
<reference evidence="1" key="2">
    <citation type="submission" date="2020-09" db="EMBL/GenBank/DDBJ databases">
        <authorList>
            <person name="Sun Q."/>
            <person name="Zhou Y."/>
        </authorList>
    </citation>
    <scope>NUCLEOTIDE SEQUENCE</scope>
    <source>
        <strain evidence="1">CGMCC 4.7430</strain>
    </source>
</reference>
<accession>A0A918A8D4</accession>
<evidence type="ECO:0000313" key="2">
    <source>
        <dbReference type="Proteomes" id="UP000660745"/>
    </source>
</evidence>
<dbReference type="AlphaFoldDB" id="A0A918A8D4"/>